<dbReference type="GO" id="GO:0019202">
    <property type="term" value="F:amino acid kinase activity"/>
    <property type="evidence" value="ECO:0007669"/>
    <property type="project" value="TreeGrafter"/>
</dbReference>
<keyword evidence="4" id="KW-0808">Transferase</keyword>
<reference evidence="6" key="1">
    <citation type="submission" date="2020-04" db="EMBL/GenBank/DDBJ databases">
        <authorList>
            <person name="Alioto T."/>
            <person name="Alioto T."/>
            <person name="Gomez Garrido J."/>
        </authorList>
    </citation>
    <scope>NUCLEOTIDE SEQUENCE</scope>
    <source>
        <strain evidence="6">A484AB</strain>
    </source>
</reference>
<keyword evidence="3" id="KW-0963">Cytoplasm</keyword>
<protein>
    <submittedName>
        <fullName evidence="6">Uncharacterized protein</fullName>
    </submittedName>
</protein>
<dbReference type="OrthoDB" id="9973935at2759"/>
<evidence type="ECO:0000256" key="1">
    <source>
        <dbReference type="ARBA" id="ARBA00004496"/>
    </source>
</evidence>
<dbReference type="InterPro" id="IPR050249">
    <property type="entry name" value="Pseudomonas-type_ThrB"/>
</dbReference>
<evidence type="ECO:0000313" key="7">
    <source>
        <dbReference type="Proteomes" id="UP001152795"/>
    </source>
</evidence>
<evidence type="ECO:0000256" key="5">
    <source>
        <dbReference type="ARBA" id="ARBA00022777"/>
    </source>
</evidence>
<gene>
    <name evidence="6" type="ORF">PACLA_8A070061</name>
</gene>
<comment type="subcellular location">
    <subcellularLocation>
        <location evidence="1">Cytoplasm</location>
    </subcellularLocation>
</comment>
<proteinExistence type="inferred from homology"/>
<accession>A0A7D9D535</accession>
<evidence type="ECO:0000256" key="4">
    <source>
        <dbReference type="ARBA" id="ARBA00022679"/>
    </source>
</evidence>
<evidence type="ECO:0000256" key="2">
    <source>
        <dbReference type="ARBA" id="ARBA00006219"/>
    </source>
</evidence>
<sequence length="191" mass="21953">MMRVIRPFVNNRMAVNLAKEIFNININESSSTIVRELNSPEARCFYLRGSLPYDREREFTLKVCKFADFGEERGIIDELNDVMISVNNRGIPCSIPQQTSNGKLYEMRKLSATRDRHTQKAKNEVSENSLLDCVVRLLSYIPGENMRGVPCDFNMFYQVGYFAAEIDKVLKVCIRVIVASGNICNVEIYKY</sequence>
<dbReference type="PANTHER" id="PTHR21064">
    <property type="entry name" value="AMINOGLYCOSIDE PHOSPHOTRANSFERASE DOMAIN-CONTAINING PROTEIN-RELATED"/>
    <property type="match status" value="1"/>
</dbReference>
<keyword evidence="7" id="KW-1185">Reference proteome</keyword>
<evidence type="ECO:0000256" key="3">
    <source>
        <dbReference type="ARBA" id="ARBA00022490"/>
    </source>
</evidence>
<dbReference type="PANTHER" id="PTHR21064:SF1">
    <property type="entry name" value="HYDROXYLYSINE KINASE"/>
    <property type="match status" value="1"/>
</dbReference>
<dbReference type="GO" id="GO:0005737">
    <property type="term" value="C:cytoplasm"/>
    <property type="evidence" value="ECO:0007669"/>
    <property type="project" value="UniProtKB-SubCell"/>
</dbReference>
<name>A0A7D9D535_PARCT</name>
<comment type="similarity">
    <text evidence="2">Belongs to the aminoglycoside phosphotransferase family.</text>
</comment>
<keyword evidence="5" id="KW-0418">Kinase</keyword>
<comment type="caution">
    <text evidence="6">The sequence shown here is derived from an EMBL/GenBank/DDBJ whole genome shotgun (WGS) entry which is preliminary data.</text>
</comment>
<evidence type="ECO:0000313" key="6">
    <source>
        <dbReference type="EMBL" id="CAB3977152.1"/>
    </source>
</evidence>
<dbReference type="AlphaFoldDB" id="A0A7D9D535"/>
<dbReference type="EMBL" id="CACRXK020000032">
    <property type="protein sequence ID" value="CAB3977152.1"/>
    <property type="molecule type" value="Genomic_DNA"/>
</dbReference>
<organism evidence="6 7">
    <name type="scientific">Paramuricea clavata</name>
    <name type="common">Red gorgonian</name>
    <name type="synonym">Violescent sea-whip</name>
    <dbReference type="NCBI Taxonomy" id="317549"/>
    <lineage>
        <taxon>Eukaryota</taxon>
        <taxon>Metazoa</taxon>
        <taxon>Cnidaria</taxon>
        <taxon>Anthozoa</taxon>
        <taxon>Octocorallia</taxon>
        <taxon>Malacalcyonacea</taxon>
        <taxon>Plexauridae</taxon>
        <taxon>Paramuricea</taxon>
    </lineage>
</organism>
<dbReference type="Proteomes" id="UP001152795">
    <property type="component" value="Unassembled WGS sequence"/>
</dbReference>